<dbReference type="SUPFAM" id="SSF56112">
    <property type="entry name" value="Protein kinase-like (PK-like)"/>
    <property type="match status" value="1"/>
</dbReference>
<name>A0A2T0UW19_9ACTN</name>
<evidence type="ECO:0000259" key="1">
    <source>
        <dbReference type="Pfam" id="PF01636"/>
    </source>
</evidence>
<comment type="caution">
    <text evidence="2">The sequence shown here is derived from an EMBL/GenBank/DDBJ whole genome shotgun (WGS) entry which is preliminary data.</text>
</comment>
<dbReference type="OrthoDB" id="2570531at2"/>
<reference evidence="2 3" key="1">
    <citation type="submission" date="2018-03" db="EMBL/GenBank/DDBJ databases">
        <title>Genomic Encyclopedia of Type Strains, Phase III (KMG-III): the genomes of soil and plant-associated and newly described type strains.</title>
        <authorList>
            <person name="Whitman W."/>
        </authorList>
    </citation>
    <scope>NUCLEOTIDE SEQUENCE [LARGE SCALE GENOMIC DNA]</scope>
    <source>
        <strain evidence="2 3">CGMCC 4.7067</strain>
    </source>
</reference>
<dbReference type="EMBL" id="PVTJ01000001">
    <property type="protein sequence ID" value="PRY62037.1"/>
    <property type="molecule type" value="Genomic_DNA"/>
</dbReference>
<proteinExistence type="predicted"/>
<dbReference type="RefSeq" id="WP_106362094.1">
    <property type="nucleotide sequence ID" value="NZ_PVTJ01000001.1"/>
</dbReference>
<evidence type="ECO:0000313" key="3">
    <source>
        <dbReference type="Proteomes" id="UP000238176"/>
    </source>
</evidence>
<organism evidence="2 3">
    <name type="scientific">Glycomyces artemisiae</name>
    <dbReference type="NCBI Taxonomy" id="1076443"/>
    <lineage>
        <taxon>Bacteria</taxon>
        <taxon>Bacillati</taxon>
        <taxon>Actinomycetota</taxon>
        <taxon>Actinomycetes</taxon>
        <taxon>Glycomycetales</taxon>
        <taxon>Glycomycetaceae</taxon>
        <taxon>Glycomyces</taxon>
    </lineage>
</organism>
<dbReference type="Pfam" id="PF01636">
    <property type="entry name" value="APH"/>
    <property type="match status" value="1"/>
</dbReference>
<dbReference type="AlphaFoldDB" id="A0A2T0UW19"/>
<dbReference type="Gene3D" id="3.90.1200.10">
    <property type="match status" value="1"/>
</dbReference>
<feature type="domain" description="Aminoglycoside phosphotransferase" evidence="1">
    <location>
        <begin position="62"/>
        <end position="257"/>
    </location>
</feature>
<accession>A0A2T0UW19</accession>
<gene>
    <name evidence="2" type="ORF">B0I28_101364</name>
</gene>
<dbReference type="InterPro" id="IPR002575">
    <property type="entry name" value="Aminoglycoside_PTrfase"/>
</dbReference>
<dbReference type="GO" id="GO:0016740">
    <property type="term" value="F:transferase activity"/>
    <property type="evidence" value="ECO:0007669"/>
    <property type="project" value="UniProtKB-KW"/>
</dbReference>
<evidence type="ECO:0000313" key="2">
    <source>
        <dbReference type="EMBL" id="PRY62037.1"/>
    </source>
</evidence>
<sequence length="317" mass="33744">MSRFGPAPRIDATAVRPAYTDLPVPVRERIQRELGGAPVHVGIAGGGFTNGFAALLRSDSGAALFVKAAGPDSLHRPAYEAEARHTAALPAKVPAPRVEFAADVDGWAVTGYEAVQGVPVALPMSPETVRLLLSTWADAVEALNPPPAALRGLAVKTGRSLKAFRDVAAGAQPFPLPASLSGRRDELAALESRIDEVLSSAEIAHTDLRPDNMIVGDGRAWICDWTSPRHMAPWVDTVLLLLTAHADGHDADALFRGHPTAAEVSDEELDTVLAAMSGALLRGWRDRPASLLSPAIDDHMRWSGLAAADWLARRRGW</sequence>
<protein>
    <submittedName>
        <fullName evidence="2">Phosphotransferase family enzyme</fullName>
    </submittedName>
</protein>
<dbReference type="Proteomes" id="UP000238176">
    <property type="component" value="Unassembled WGS sequence"/>
</dbReference>
<dbReference type="InterPro" id="IPR011009">
    <property type="entry name" value="Kinase-like_dom_sf"/>
</dbReference>
<keyword evidence="2" id="KW-0808">Transferase</keyword>
<keyword evidence="3" id="KW-1185">Reference proteome</keyword>